<dbReference type="Proteomes" id="UP000249229">
    <property type="component" value="Unassembled WGS sequence"/>
</dbReference>
<evidence type="ECO:0000313" key="3">
    <source>
        <dbReference type="Proteomes" id="UP000249229"/>
    </source>
</evidence>
<evidence type="ECO:0000256" key="1">
    <source>
        <dbReference type="SAM" id="Phobius"/>
    </source>
</evidence>
<name>A0A2W5R6Z0_9SPHN</name>
<feature type="transmembrane region" description="Helical" evidence="1">
    <location>
        <begin position="148"/>
        <end position="168"/>
    </location>
</feature>
<comment type="caution">
    <text evidence="2">The sequence shown here is derived from an EMBL/GenBank/DDBJ whole genome shotgun (WGS) entry which is preliminary data.</text>
</comment>
<organism evidence="2 3">
    <name type="scientific">Sphingomonas taxi</name>
    <dbReference type="NCBI Taxonomy" id="1549858"/>
    <lineage>
        <taxon>Bacteria</taxon>
        <taxon>Pseudomonadati</taxon>
        <taxon>Pseudomonadota</taxon>
        <taxon>Alphaproteobacteria</taxon>
        <taxon>Sphingomonadales</taxon>
        <taxon>Sphingomonadaceae</taxon>
        <taxon>Sphingomonas</taxon>
    </lineage>
</organism>
<dbReference type="EMBL" id="QFQI01000001">
    <property type="protein sequence ID" value="PZQ62993.1"/>
    <property type="molecule type" value="Genomic_DNA"/>
</dbReference>
<dbReference type="Pfam" id="PF08592">
    <property type="entry name" value="Anthrone_oxy"/>
    <property type="match status" value="1"/>
</dbReference>
<dbReference type="AlphaFoldDB" id="A0A2W5R6Z0"/>
<dbReference type="InterPro" id="IPR013901">
    <property type="entry name" value="Anthrone_oxy"/>
</dbReference>
<feature type="transmembrane region" description="Helical" evidence="1">
    <location>
        <begin position="180"/>
        <end position="201"/>
    </location>
</feature>
<keyword evidence="1" id="KW-1133">Transmembrane helix</keyword>
<accession>A0A2W5R6Z0</accession>
<feature type="transmembrane region" description="Helical" evidence="1">
    <location>
        <begin position="14"/>
        <end position="42"/>
    </location>
</feature>
<proteinExistence type="predicted"/>
<keyword evidence="1" id="KW-0472">Membrane</keyword>
<reference evidence="2 3" key="1">
    <citation type="submission" date="2017-08" db="EMBL/GenBank/DDBJ databases">
        <title>Infants hospitalized years apart are colonized by the same room-sourced microbial strains.</title>
        <authorList>
            <person name="Brooks B."/>
            <person name="Olm M.R."/>
            <person name="Firek B.A."/>
            <person name="Baker R."/>
            <person name="Thomas B.C."/>
            <person name="Morowitz M.J."/>
            <person name="Banfield J.F."/>
        </authorList>
    </citation>
    <scope>NUCLEOTIDE SEQUENCE [LARGE SCALE GENOMIC DNA]</scope>
    <source>
        <strain evidence="2">S2_005_001_R1_22</strain>
    </source>
</reference>
<evidence type="ECO:0000313" key="2">
    <source>
        <dbReference type="EMBL" id="PZQ62993.1"/>
    </source>
</evidence>
<gene>
    <name evidence="2" type="ORF">DI544_02085</name>
</gene>
<protein>
    <submittedName>
        <fullName evidence="2">DUF1772 domain-containing protein</fullName>
    </submittedName>
</protein>
<feature type="transmembrane region" description="Helical" evidence="1">
    <location>
        <begin position="92"/>
        <end position="113"/>
    </location>
</feature>
<keyword evidence="1" id="KW-0812">Transmembrane</keyword>
<sequence length="203" mass="21657">MEGEMTRERATRAFLWLAALVGGPLLGAKLFDLLVLAGAWSANPPASLAMMPYGKAWPVDTGLFFIPFSAAMLVAGFGALTAGWRTPWRYRWLLCLPSVGILLLLVLTVAAFWPMNAALHAHGVHSARDTITDAQAVVMARQWVMLDWVRVAGAFAAFVAALAALTTPWPGETTAKDPPIARALLATALLGVAAFAVWFVAGI</sequence>
<feature type="transmembrane region" description="Helical" evidence="1">
    <location>
        <begin position="62"/>
        <end position="80"/>
    </location>
</feature>